<keyword evidence="8 9" id="KW-0460">Magnesium</keyword>
<evidence type="ECO:0000256" key="6">
    <source>
        <dbReference type="ARBA" id="ARBA00022777"/>
    </source>
</evidence>
<evidence type="ECO:0000256" key="8">
    <source>
        <dbReference type="ARBA" id="ARBA00022842"/>
    </source>
</evidence>
<gene>
    <name evidence="9 11" type="primary">ackA</name>
    <name evidence="11" type="ORF">AOE01nite_08770</name>
</gene>
<comment type="cofactor">
    <cofactor evidence="9">
        <name>Mg(2+)</name>
        <dbReference type="ChEBI" id="CHEBI:18420"/>
    </cofactor>
    <cofactor evidence="9">
        <name>Mn(2+)</name>
        <dbReference type="ChEBI" id="CHEBI:29035"/>
    </cofactor>
    <text evidence="9">Mg(2+). Can also accept Mn(2+).</text>
</comment>
<feature type="binding site" evidence="9">
    <location>
        <position position="391"/>
    </location>
    <ligand>
        <name>Mg(2+)</name>
        <dbReference type="ChEBI" id="CHEBI:18420"/>
    </ligand>
</feature>
<name>A0A511XI79_9PROT</name>
<dbReference type="PRINTS" id="PR00471">
    <property type="entry name" value="ACETATEKNASE"/>
</dbReference>
<feature type="active site" description="Proton donor/acceptor" evidence="9">
    <location>
        <position position="161"/>
    </location>
</feature>
<dbReference type="GO" id="GO:0005829">
    <property type="term" value="C:cytosol"/>
    <property type="evidence" value="ECO:0007669"/>
    <property type="project" value="TreeGrafter"/>
</dbReference>
<dbReference type="PROSITE" id="PS01075">
    <property type="entry name" value="ACETATE_KINASE_1"/>
    <property type="match status" value="1"/>
</dbReference>
<keyword evidence="4 9" id="KW-0479">Metal-binding</keyword>
<feature type="binding site" evidence="9">
    <location>
        <begin position="294"/>
        <end position="296"/>
    </location>
    <ligand>
        <name>ATP</name>
        <dbReference type="ChEBI" id="CHEBI:30616"/>
    </ligand>
</feature>
<evidence type="ECO:0000313" key="11">
    <source>
        <dbReference type="EMBL" id="GEN62653.1"/>
    </source>
</evidence>
<proteinExistence type="inferred from homology"/>
<feature type="binding site" evidence="9">
    <location>
        <position position="104"/>
    </location>
    <ligand>
        <name>substrate</name>
    </ligand>
</feature>
<evidence type="ECO:0000256" key="2">
    <source>
        <dbReference type="ARBA" id="ARBA00022490"/>
    </source>
</evidence>
<dbReference type="GO" id="GO:0006085">
    <property type="term" value="P:acetyl-CoA biosynthetic process"/>
    <property type="evidence" value="ECO:0007669"/>
    <property type="project" value="UniProtKB-UniRule"/>
</dbReference>
<comment type="subcellular location">
    <subcellularLocation>
        <location evidence="9">Cytoplasm</location>
    </subcellularLocation>
</comment>
<comment type="catalytic activity">
    <reaction evidence="9">
        <text>acetate + ATP = acetyl phosphate + ADP</text>
        <dbReference type="Rhea" id="RHEA:11352"/>
        <dbReference type="ChEBI" id="CHEBI:22191"/>
        <dbReference type="ChEBI" id="CHEBI:30089"/>
        <dbReference type="ChEBI" id="CHEBI:30616"/>
        <dbReference type="ChEBI" id="CHEBI:456216"/>
        <dbReference type="EC" id="2.7.2.1"/>
    </reaction>
</comment>
<dbReference type="SUPFAM" id="SSF53067">
    <property type="entry name" value="Actin-like ATPase domain"/>
    <property type="match status" value="2"/>
</dbReference>
<feature type="binding site" evidence="9">
    <location>
        <begin position="219"/>
        <end position="223"/>
    </location>
    <ligand>
        <name>ATP</name>
        <dbReference type="ChEBI" id="CHEBI:30616"/>
    </ligand>
</feature>
<comment type="function">
    <text evidence="9">Catalyzes the formation of acetyl phosphate from acetate and ATP. Can also catalyze the reverse reaction.</text>
</comment>
<keyword evidence="5 9" id="KW-0547">Nucleotide-binding</keyword>
<dbReference type="InterPro" id="IPR004372">
    <property type="entry name" value="Ac/propionate_kinase"/>
</dbReference>
<dbReference type="EC" id="2.7.2.1" evidence="9"/>
<dbReference type="AlphaFoldDB" id="A0A511XI79"/>
<reference evidence="11 12" key="1">
    <citation type="submission" date="2019-07" db="EMBL/GenBank/DDBJ databases">
        <title>Whole genome shotgun sequence of Acetobacter oeni NBRC 105207.</title>
        <authorList>
            <person name="Hosoyama A."/>
            <person name="Uohara A."/>
            <person name="Ohji S."/>
            <person name="Ichikawa N."/>
        </authorList>
    </citation>
    <scope>NUCLEOTIDE SEQUENCE [LARGE SCALE GENOMIC DNA]</scope>
    <source>
        <strain evidence="11 12">NBRC 105207</strain>
    </source>
</reference>
<evidence type="ECO:0000256" key="1">
    <source>
        <dbReference type="ARBA" id="ARBA00008748"/>
    </source>
</evidence>
<keyword evidence="6 9" id="KW-0418">Kinase</keyword>
<evidence type="ECO:0000256" key="5">
    <source>
        <dbReference type="ARBA" id="ARBA00022741"/>
    </source>
</evidence>
<comment type="pathway">
    <text evidence="9">Metabolic intermediate biosynthesis; acetyl-CoA biosynthesis; acetyl-CoA from acetate: step 1/2.</text>
</comment>
<keyword evidence="7 9" id="KW-0067">ATP-binding</keyword>
<dbReference type="GO" id="GO:0000287">
    <property type="term" value="F:magnesium ion binding"/>
    <property type="evidence" value="ECO:0007669"/>
    <property type="project" value="UniProtKB-UniRule"/>
</dbReference>
<dbReference type="OrthoDB" id="9802453at2"/>
<evidence type="ECO:0000256" key="9">
    <source>
        <dbReference type="HAMAP-Rule" id="MF_00020"/>
    </source>
</evidence>
<dbReference type="GO" id="GO:0005524">
    <property type="term" value="F:ATP binding"/>
    <property type="evidence" value="ECO:0007669"/>
    <property type="project" value="UniProtKB-KW"/>
</dbReference>
<comment type="similarity">
    <text evidence="1 9 10">Belongs to the acetokinase family.</text>
</comment>
<dbReference type="EMBL" id="BJYG01000007">
    <property type="protein sequence ID" value="GEN62653.1"/>
    <property type="molecule type" value="Genomic_DNA"/>
</dbReference>
<evidence type="ECO:0000256" key="10">
    <source>
        <dbReference type="RuleBase" id="RU003835"/>
    </source>
</evidence>
<feature type="binding site" evidence="9">
    <location>
        <position position="9"/>
    </location>
    <ligand>
        <name>Mg(2+)</name>
        <dbReference type="ChEBI" id="CHEBI:18420"/>
    </ligand>
</feature>
<dbReference type="PROSITE" id="PS01076">
    <property type="entry name" value="ACETATE_KINASE_2"/>
    <property type="match status" value="1"/>
</dbReference>
<accession>A0A511XI79</accession>
<dbReference type="PANTHER" id="PTHR21060">
    <property type="entry name" value="ACETATE KINASE"/>
    <property type="match status" value="1"/>
</dbReference>
<dbReference type="RefSeq" id="WP_146886440.1">
    <property type="nucleotide sequence ID" value="NZ_BJYG01000007.1"/>
</dbReference>
<comment type="caution">
    <text evidence="11">The sequence shown here is derived from an EMBL/GenBank/DDBJ whole genome shotgun (WGS) entry which is preliminary data.</text>
</comment>
<dbReference type="Gene3D" id="3.30.420.40">
    <property type="match status" value="2"/>
</dbReference>
<dbReference type="UniPathway" id="UPA00340">
    <property type="reaction ID" value="UER00458"/>
</dbReference>
<dbReference type="InterPro" id="IPR043129">
    <property type="entry name" value="ATPase_NBD"/>
</dbReference>
<evidence type="ECO:0000256" key="3">
    <source>
        <dbReference type="ARBA" id="ARBA00022679"/>
    </source>
</evidence>
<dbReference type="GO" id="GO:0006083">
    <property type="term" value="P:acetate metabolic process"/>
    <property type="evidence" value="ECO:0007669"/>
    <property type="project" value="TreeGrafter"/>
</dbReference>
<sequence length="409" mass="44270">MTGLILTLNSGSSSLKFAVYRPVDFGELTEKDCVLHGAIDEVGEHSGFRAFDNAGNILVDETLPAEISCGDRPARGVRNEVIIPCLEWIEAHIGSEVLIAAGHRILHGGPHYTQPTRFSKQVLADLTALIPLAPLHQPACLAPVSTLEKTRPDLQQFACFDTNFHQTLPEVAKRLPLPRRYSETGVRRYGFHGLSYAYIASRLPEIAPDIATGRVIVAHLGNGASLCALRNGVSIETTMSLTALDGLIMGTRTGAIDPGAVIYMLQTEQRSADDVVDILYRQSGLLGISGVSSDMRLLRKENGNFSVKQAIELFTYRIVQEIGALIAVLGGLDALVFTAGIGEHDAALRHDVCSAFAWMGIVLDQSRNDQMSSVISAEDSKICVFVEPTNENLMICRAVLGCLNESRSS</sequence>
<dbReference type="HAMAP" id="MF_00020">
    <property type="entry name" value="Acetate_kinase"/>
    <property type="match status" value="1"/>
</dbReference>
<dbReference type="Pfam" id="PF00871">
    <property type="entry name" value="Acetate_kinase"/>
    <property type="match status" value="1"/>
</dbReference>
<dbReference type="PANTHER" id="PTHR21060:SF21">
    <property type="entry name" value="ACETATE KINASE"/>
    <property type="match status" value="1"/>
</dbReference>
<dbReference type="Proteomes" id="UP000321746">
    <property type="component" value="Unassembled WGS sequence"/>
</dbReference>
<keyword evidence="3 9" id="KW-0808">Transferase</keyword>
<dbReference type="InterPro" id="IPR000890">
    <property type="entry name" value="Aliphatic_acid_kin_short-chain"/>
</dbReference>
<evidence type="ECO:0000256" key="4">
    <source>
        <dbReference type="ARBA" id="ARBA00022723"/>
    </source>
</evidence>
<feature type="binding site" evidence="9">
    <location>
        <position position="16"/>
    </location>
    <ligand>
        <name>ATP</name>
        <dbReference type="ChEBI" id="CHEBI:30616"/>
    </ligand>
</feature>
<feature type="site" description="Transition state stabilizer" evidence="9">
    <location>
        <position position="192"/>
    </location>
</feature>
<keyword evidence="2 9" id="KW-0963">Cytoplasm</keyword>
<protein>
    <recommendedName>
        <fullName evidence="9">Acetate kinase</fullName>
        <ecNumber evidence="9">2.7.2.1</ecNumber>
    </recommendedName>
    <alternativeName>
        <fullName evidence="9">Acetokinase</fullName>
    </alternativeName>
</protein>
<dbReference type="PIRSF" id="PIRSF000722">
    <property type="entry name" value="Acetate_prop_kin"/>
    <property type="match status" value="1"/>
</dbReference>
<organism evidence="11 12">
    <name type="scientific">Acetobacter oeni</name>
    <dbReference type="NCBI Taxonomy" id="304077"/>
    <lineage>
        <taxon>Bacteria</taxon>
        <taxon>Pseudomonadati</taxon>
        <taxon>Pseudomonadota</taxon>
        <taxon>Alphaproteobacteria</taxon>
        <taxon>Acetobacterales</taxon>
        <taxon>Acetobacteraceae</taxon>
        <taxon>Acetobacter</taxon>
    </lineage>
</organism>
<evidence type="ECO:0000313" key="12">
    <source>
        <dbReference type="Proteomes" id="UP000321746"/>
    </source>
</evidence>
<dbReference type="InterPro" id="IPR023865">
    <property type="entry name" value="Aliphatic_acid_kinase_CS"/>
</dbReference>
<feature type="site" description="Transition state stabilizer" evidence="9">
    <location>
        <position position="252"/>
    </location>
</feature>
<feature type="binding site" evidence="9">
    <location>
        <begin position="340"/>
        <end position="344"/>
    </location>
    <ligand>
        <name>ATP</name>
        <dbReference type="ChEBI" id="CHEBI:30616"/>
    </ligand>
</feature>
<keyword evidence="12" id="KW-1185">Reference proteome</keyword>
<comment type="subunit">
    <text evidence="9">Homodimer.</text>
</comment>
<dbReference type="GO" id="GO:0008776">
    <property type="term" value="F:acetate kinase activity"/>
    <property type="evidence" value="ECO:0007669"/>
    <property type="project" value="UniProtKB-UniRule"/>
</dbReference>
<evidence type="ECO:0000256" key="7">
    <source>
        <dbReference type="ARBA" id="ARBA00022840"/>
    </source>
</evidence>
<dbReference type="NCBIfam" id="TIGR00016">
    <property type="entry name" value="ackA"/>
    <property type="match status" value="1"/>
</dbReference>